<organism evidence="2 3">
    <name type="scientific">Anaeroselena agilis</name>
    <dbReference type="NCBI Taxonomy" id="3063788"/>
    <lineage>
        <taxon>Bacteria</taxon>
        <taxon>Bacillati</taxon>
        <taxon>Bacillota</taxon>
        <taxon>Negativicutes</taxon>
        <taxon>Acetonemataceae</taxon>
        <taxon>Anaeroselena</taxon>
    </lineage>
</organism>
<protein>
    <submittedName>
        <fullName evidence="2">Uncharacterized protein</fullName>
    </submittedName>
</protein>
<feature type="region of interest" description="Disordered" evidence="1">
    <location>
        <begin position="1"/>
        <end position="22"/>
    </location>
</feature>
<accession>A0ABU3NV15</accession>
<keyword evidence="3" id="KW-1185">Reference proteome</keyword>
<sequence length="68" mass="7386">MRTTPSVRRGTPEANEASEYEQQTVNGATVYVHNSLRDLDNVEIDAEVSVFGSKLVLKGVQTAGRSCC</sequence>
<dbReference type="Proteomes" id="UP001254848">
    <property type="component" value="Unassembled WGS sequence"/>
</dbReference>
<proteinExistence type="predicted"/>
<dbReference type="EMBL" id="JAUOZS010000001">
    <property type="protein sequence ID" value="MDT8900669.1"/>
    <property type="molecule type" value="Genomic_DNA"/>
</dbReference>
<reference evidence="2 3" key="1">
    <citation type="submission" date="2023-07" db="EMBL/GenBank/DDBJ databases">
        <title>The novel representative of Negativicutes class, Anaeroselena agilis gen. nov. sp. nov.</title>
        <authorList>
            <person name="Prokofeva M.I."/>
            <person name="Elcheninov A.G."/>
            <person name="Klyukina A."/>
            <person name="Kublanov I.V."/>
            <person name="Frolov E.N."/>
            <person name="Podosokorskaya O.A."/>
        </authorList>
    </citation>
    <scope>NUCLEOTIDE SEQUENCE [LARGE SCALE GENOMIC DNA]</scope>
    <source>
        <strain evidence="2 3">4137-cl</strain>
    </source>
</reference>
<gene>
    <name evidence="2" type="ORF">Q4T40_05365</name>
</gene>
<dbReference type="RefSeq" id="WP_413779206.1">
    <property type="nucleotide sequence ID" value="NZ_JAUOZS010000001.1"/>
</dbReference>
<comment type="caution">
    <text evidence="2">The sequence shown here is derived from an EMBL/GenBank/DDBJ whole genome shotgun (WGS) entry which is preliminary data.</text>
</comment>
<evidence type="ECO:0000313" key="2">
    <source>
        <dbReference type="EMBL" id="MDT8900669.1"/>
    </source>
</evidence>
<evidence type="ECO:0000313" key="3">
    <source>
        <dbReference type="Proteomes" id="UP001254848"/>
    </source>
</evidence>
<evidence type="ECO:0000256" key="1">
    <source>
        <dbReference type="SAM" id="MobiDB-lite"/>
    </source>
</evidence>
<name>A0ABU3NV15_9FIRM</name>